<dbReference type="EC" id="2.3.2.27" evidence="6"/>
<dbReference type="GO" id="GO:0016020">
    <property type="term" value="C:membrane"/>
    <property type="evidence" value="ECO:0007669"/>
    <property type="project" value="UniProtKB-SubCell"/>
</dbReference>
<keyword evidence="16" id="KW-0449">Lipoprotein</keyword>
<comment type="pathway">
    <text evidence="5">Protein modification; protein ubiquitination.</text>
</comment>
<dbReference type="GO" id="GO:0061630">
    <property type="term" value="F:ubiquitin protein ligase activity"/>
    <property type="evidence" value="ECO:0007669"/>
    <property type="project" value="UniProtKB-EC"/>
</dbReference>
<accession>A0A6A7BWQ2</accession>
<evidence type="ECO:0000256" key="9">
    <source>
        <dbReference type="ARBA" id="ARBA00022723"/>
    </source>
</evidence>
<dbReference type="PANTHER" id="PTHR46661:SF4">
    <property type="entry name" value="RING-TYPE DOMAIN-CONTAINING PROTEIN"/>
    <property type="match status" value="1"/>
</dbReference>
<dbReference type="InterPro" id="IPR011011">
    <property type="entry name" value="Znf_FYVE_PHD"/>
</dbReference>
<evidence type="ECO:0000256" key="2">
    <source>
        <dbReference type="ARBA" id="ARBA00004170"/>
    </source>
</evidence>
<proteinExistence type="predicted"/>
<evidence type="ECO:0000256" key="8">
    <source>
        <dbReference type="ARBA" id="ARBA00022707"/>
    </source>
</evidence>
<keyword evidence="12" id="KW-0833">Ubl conjugation pathway</keyword>
<evidence type="ECO:0000256" key="18">
    <source>
        <dbReference type="SAM" id="MobiDB-lite"/>
    </source>
</evidence>
<dbReference type="PANTHER" id="PTHR46661">
    <property type="entry name" value="E3 UBIQUITIN-PROTEIN LIGASE ZNRF1-LIKE PROTEIN"/>
    <property type="match status" value="1"/>
</dbReference>
<dbReference type="InterPro" id="IPR017455">
    <property type="entry name" value="Znf_FYVE-rel"/>
</dbReference>
<evidence type="ECO:0000256" key="6">
    <source>
        <dbReference type="ARBA" id="ARBA00012483"/>
    </source>
</evidence>
<evidence type="ECO:0000256" key="16">
    <source>
        <dbReference type="ARBA" id="ARBA00023288"/>
    </source>
</evidence>
<feature type="compositionally biased region" description="Polar residues" evidence="18">
    <location>
        <begin position="247"/>
        <end position="260"/>
    </location>
</feature>
<dbReference type="GO" id="GO:0005768">
    <property type="term" value="C:endosome"/>
    <property type="evidence" value="ECO:0007669"/>
    <property type="project" value="UniProtKB-SubCell"/>
</dbReference>
<evidence type="ECO:0000256" key="12">
    <source>
        <dbReference type="ARBA" id="ARBA00022786"/>
    </source>
</evidence>
<feature type="compositionally biased region" description="Low complexity" evidence="18">
    <location>
        <begin position="182"/>
        <end position="193"/>
    </location>
</feature>
<reference evidence="21" key="1">
    <citation type="journal article" date="2020" name="Stud. Mycol.">
        <title>101 Dothideomycetes genomes: a test case for predicting lifestyles and emergence of pathogens.</title>
        <authorList>
            <person name="Haridas S."/>
            <person name="Albert R."/>
            <person name="Binder M."/>
            <person name="Bloem J."/>
            <person name="Labutti K."/>
            <person name="Salamov A."/>
            <person name="Andreopoulos B."/>
            <person name="Baker S."/>
            <person name="Barry K."/>
            <person name="Bills G."/>
            <person name="Bluhm B."/>
            <person name="Cannon C."/>
            <person name="Castanera R."/>
            <person name="Culley D."/>
            <person name="Daum C."/>
            <person name="Ezra D."/>
            <person name="Gonzalez J."/>
            <person name="Henrissat B."/>
            <person name="Kuo A."/>
            <person name="Liang C."/>
            <person name="Lipzen A."/>
            <person name="Lutzoni F."/>
            <person name="Magnuson J."/>
            <person name="Mondo S."/>
            <person name="Nolan M."/>
            <person name="Ohm R."/>
            <person name="Pangilinan J."/>
            <person name="Park H.-J."/>
            <person name="Ramirez L."/>
            <person name="Alfaro M."/>
            <person name="Sun H."/>
            <person name="Tritt A."/>
            <person name="Yoshinaga Y."/>
            <person name="Zwiers L.-H."/>
            <person name="Turgeon B."/>
            <person name="Goodwin S."/>
            <person name="Spatafora J."/>
            <person name="Crous P."/>
            <person name="Grigoriev I."/>
        </authorList>
    </citation>
    <scope>NUCLEOTIDE SEQUENCE</scope>
    <source>
        <strain evidence="21">CBS 480.64</strain>
    </source>
</reference>
<dbReference type="PROSITE" id="PS50178">
    <property type="entry name" value="ZF_FYVE"/>
    <property type="match status" value="1"/>
</dbReference>
<keyword evidence="14" id="KW-0472">Membrane</keyword>
<dbReference type="SUPFAM" id="SSF57903">
    <property type="entry name" value="FYVE/PHD zinc finger"/>
    <property type="match status" value="1"/>
</dbReference>
<evidence type="ECO:0000256" key="4">
    <source>
        <dbReference type="ARBA" id="ARBA00004371"/>
    </source>
</evidence>
<feature type="compositionally biased region" description="Polar residues" evidence="18">
    <location>
        <begin position="127"/>
        <end position="148"/>
    </location>
</feature>
<dbReference type="OrthoDB" id="660555at2759"/>
<keyword evidence="10" id="KW-0967">Endosome</keyword>
<dbReference type="SMART" id="SM00184">
    <property type="entry name" value="RING"/>
    <property type="match status" value="2"/>
</dbReference>
<dbReference type="InterPro" id="IPR000306">
    <property type="entry name" value="Znf_FYVE"/>
</dbReference>
<keyword evidence="11 17" id="KW-0863">Zinc-finger</keyword>
<keyword evidence="22" id="KW-1185">Reference proteome</keyword>
<evidence type="ECO:0000313" key="21">
    <source>
        <dbReference type="EMBL" id="KAF2859624.1"/>
    </source>
</evidence>
<dbReference type="SMART" id="SM00064">
    <property type="entry name" value="FYVE"/>
    <property type="match status" value="1"/>
</dbReference>
<dbReference type="Proteomes" id="UP000799421">
    <property type="component" value="Unassembled WGS sequence"/>
</dbReference>
<feature type="region of interest" description="Disordered" evidence="18">
    <location>
        <begin position="72"/>
        <end position="200"/>
    </location>
</feature>
<organism evidence="21 22">
    <name type="scientific">Piedraia hortae CBS 480.64</name>
    <dbReference type="NCBI Taxonomy" id="1314780"/>
    <lineage>
        <taxon>Eukaryota</taxon>
        <taxon>Fungi</taxon>
        <taxon>Dikarya</taxon>
        <taxon>Ascomycota</taxon>
        <taxon>Pezizomycotina</taxon>
        <taxon>Dothideomycetes</taxon>
        <taxon>Dothideomycetidae</taxon>
        <taxon>Capnodiales</taxon>
        <taxon>Piedraiaceae</taxon>
        <taxon>Piedraia</taxon>
    </lineage>
</organism>
<evidence type="ECO:0000256" key="11">
    <source>
        <dbReference type="ARBA" id="ARBA00022771"/>
    </source>
</evidence>
<evidence type="ECO:0000256" key="17">
    <source>
        <dbReference type="PROSITE-ProRule" id="PRU00175"/>
    </source>
</evidence>
<protein>
    <recommendedName>
        <fullName evidence="6">RING-type E3 ubiquitin transferase</fullName>
        <ecNumber evidence="6">2.3.2.27</ecNumber>
    </recommendedName>
</protein>
<dbReference type="AlphaFoldDB" id="A0A6A7BWQ2"/>
<keyword evidence="9" id="KW-0479">Metal-binding</keyword>
<dbReference type="GO" id="GO:0008270">
    <property type="term" value="F:zinc ion binding"/>
    <property type="evidence" value="ECO:0007669"/>
    <property type="project" value="UniProtKB-KW"/>
</dbReference>
<dbReference type="InterPro" id="IPR001841">
    <property type="entry name" value="Znf_RING"/>
</dbReference>
<keyword evidence="8" id="KW-0519">Myristate</keyword>
<dbReference type="InterPro" id="IPR013083">
    <property type="entry name" value="Znf_RING/FYVE/PHD"/>
</dbReference>
<dbReference type="PROSITE" id="PS50089">
    <property type="entry name" value="ZF_RING_2"/>
    <property type="match status" value="1"/>
</dbReference>
<dbReference type="CDD" id="cd16489">
    <property type="entry name" value="mRING-CH-C4HC2H_ZNRF"/>
    <property type="match status" value="1"/>
</dbReference>
<dbReference type="SUPFAM" id="SSF57850">
    <property type="entry name" value="RING/U-box"/>
    <property type="match status" value="1"/>
</dbReference>
<feature type="domain" description="RING-type" evidence="19">
    <location>
        <begin position="299"/>
        <end position="342"/>
    </location>
</feature>
<gene>
    <name evidence="21" type="ORF">K470DRAFT_258641</name>
</gene>
<dbReference type="Pfam" id="PF01363">
    <property type="entry name" value="FYVE"/>
    <property type="match status" value="1"/>
</dbReference>
<evidence type="ECO:0000256" key="1">
    <source>
        <dbReference type="ARBA" id="ARBA00000900"/>
    </source>
</evidence>
<dbReference type="GO" id="GO:0070936">
    <property type="term" value="P:protein K48-linked ubiquitination"/>
    <property type="evidence" value="ECO:0007669"/>
    <property type="project" value="TreeGrafter"/>
</dbReference>
<dbReference type="Gene3D" id="3.30.40.10">
    <property type="entry name" value="Zinc/RING finger domain, C3HC4 (zinc finger)"/>
    <property type="match status" value="2"/>
</dbReference>
<comment type="subcellular location">
    <subcellularLocation>
        <location evidence="3">Endosome</location>
    </subcellularLocation>
    <subcellularLocation>
        <location evidence="4">Lysosome</location>
    </subcellularLocation>
    <subcellularLocation>
        <location evidence="2">Membrane</location>
        <topology evidence="2">Peripheral membrane protein</topology>
    </subcellularLocation>
</comment>
<name>A0A6A7BWQ2_9PEZI</name>
<keyword evidence="15" id="KW-0458">Lysosome</keyword>
<evidence type="ECO:0000256" key="3">
    <source>
        <dbReference type="ARBA" id="ARBA00004177"/>
    </source>
</evidence>
<dbReference type="EMBL" id="MU005990">
    <property type="protein sequence ID" value="KAF2859624.1"/>
    <property type="molecule type" value="Genomic_DNA"/>
</dbReference>
<evidence type="ECO:0000256" key="13">
    <source>
        <dbReference type="ARBA" id="ARBA00022833"/>
    </source>
</evidence>
<evidence type="ECO:0000256" key="5">
    <source>
        <dbReference type="ARBA" id="ARBA00004906"/>
    </source>
</evidence>
<evidence type="ECO:0000256" key="7">
    <source>
        <dbReference type="ARBA" id="ARBA00022679"/>
    </source>
</evidence>
<dbReference type="GO" id="GO:0043161">
    <property type="term" value="P:proteasome-mediated ubiquitin-dependent protein catabolic process"/>
    <property type="evidence" value="ECO:0007669"/>
    <property type="project" value="TreeGrafter"/>
</dbReference>
<feature type="compositionally biased region" description="Basic and acidic residues" evidence="18">
    <location>
        <begin position="107"/>
        <end position="126"/>
    </location>
</feature>
<dbReference type="Pfam" id="PF13639">
    <property type="entry name" value="zf-RING_2"/>
    <property type="match status" value="1"/>
</dbReference>
<feature type="compositionally biased region" description="Polar residues" evidence="18">
    <location>
        <begin position="155"/>
        <end position="181"/>
    </location>
</feature>
<evidence type="ECO:0000256" key="14">
    <source>
        <dbReference type="ARBA" id="ARBA00023136"/>
    </source>
</evidence>
<evidence type="ECO:0000256" key="15">
    <source>
        <dbReference type="ARBA" id="ARBA00023228"/>
    </source>
</evidence>
<evidence type="ECO:0000313" key="22">
    <source>
        <dbReference type="Proteomes" id="UP000799421"/>
    </source>
</evidence>
<comment type="catalytic activity">
    <reaction evidence="1">
        <text>S-ubiquitinyl-[E2 ubiquitin-conjugating enzyme]-L-cysteine + [acceptor protein]-L-lysine = [E2 ubiquitin-conjugating enzyme]-L-cysteine + N(6)-ubiquitinyl-[acceptor protein]-L-lysine.</text>
        <dbReference type="EC" id="2.3.2.27"/>
    </reaction>
</comment>
<evidence type="ECO:0000259" key="20">
    <source>
        <dbReference type="PROSITE" id="PS50178"/>
    </source>
</evidence>
<dbReference type="InterPro" id="IPR051878">
    <property type="entry name" value="ZNRF_ubiq-protein_ligase"/>
</dbReference>
<evidence type="ECO:0000259" key="19">
    <source>
        <dbReference type="PROSITE" id="PS50089"/>
    </source>
</evidence>
<feature type="region of interest" description="Disordered" evidence="18">
    <location>
        <begin position="247"/>
        <end position="269"/>
    </location>
</feature>
<feature type="domain" description="FYVE-type" evidence="20">
    <location>
        <begin position="21"/>
        <end position="95"/>
    </location>
</feature>
<evidence type="ECO:0000256" key="10">
    <source>
        <dbReference type="ARBA" id="ARBA00022753"/>
    </source>
</evidence>
<keyword evidence="7" id="KW-0808">Transferase</keyword>
<keyword evidence="13" id="KW-0862">Zinc</keyword>
<sequence length="346" mass="37791">MESRSSDSSHSTIVLPRWQPDHEVGTCPVCGSGFGFLTRRHHCRKCGRVVCNACSLHRITIPHQYIVRPPVPAGERVERPPSSAGGETVRVCNPCVPDPWTPATPRGEGEGVRRDSSPTERAEESRQYTPTSMNSGGLAPSSSNTTRGSAPVHVPNTTAVPTPSRTSIHSRRNNNVDSSSAPISRSRLFRPSSSLPPIPQVAAGPRRALREEDECPVCGCELPAGTQEREDHIQRCIAERFASPSSASIRPNSAATQLGSTPPVGSRARATSSYHSRGMAVYRATEKDCVDADGNQQECVICFEEFQPGDELGRMECLCKFHRMCIRQWWLRKGAGSCPTHQLQEE</sequence>